<dbReference type="SUPFAM" id="SSF48726">
    <property type="entry name" value="Immunoglobulin"/>
    <property type="match status" value="1"/>
</dbReference>
<dbReference type="PROSITE" id="PS50835">
    <property type="entry name" value="IG_LIKE"/>
    <property type="match status" value="1"/>
</dbReference>
<dbReference type="PANTHER" id="PTHR15343">
    <property type="entry name" value="CD7"/>
    <property type="match status" value="1"/>
</dbReference>
<dbReference type="InterPro" id="IPR039090">
    <property type="entry name" value="CD7"/>
</dbReference>
<dbReference type="AlphaFoldDB" id="A0ABD1KQ11"/>
<evidence type="ECO:0000256" key="1">
    <source>
        <dbReference type="SAM" id="Phobius"/>
    </source>
</evidence>
<evidence type="ECO:0000313" key="4">
    <source>
        <dbReference type="EMBL" id="KAL2101261.1"/>
    </source>
</evidence>
<comment type="caution">
    <text evidence="4">The sequence shown here is derived from an EMBL/GenBank/DDBJ whole genome shotgun (WGS) entry which is preliminary data.</text>
</comment>
<dbReference type="InterPro" id="IPR013783">
    <property type="entry name" value="Ig-like_fold"/>
</dbReference>
<dbReference type="InterPro" id="IPR013106">
    <property type="entry name" value="Ig_V-set"/>
</dbReference>
<keyword evidence="2" id="KW-0732">Signal</keyword>
<dbReference type="InterPro" id="IPR003599">
    <property type="entry name" value="Ig_sub"/>
</dbReference>
<dbReference type="SMART" id="SM00409">
    <property type="entry name" value="IG"/>
    <property type="match status" value="1"/>
</dbReference>
<feature type="transmembrane region" description="Helical" evidence="1">
    <location>
        <begin position="166"/>
        <end position="192"/>
    </location>
</feature>
<dbReference type="Proteomes" id="UP001591681">
    <property type="component" value="Unassembled WGS sequence"/>
</dbReference>
<protein>
    <recommendedName>
        <fullName evidence="3">Ig-like domain-containing protein</fullName>
    </recommendedName>
</protein>
<proteinExistence type="predicted"/>
<dbReference type="InterPro" id="IPR036179">
    <property type="entry name" value="Ig-like_dom_sf"/>
</dbReference>
<dbReference type="Pfam" id="PF07686">
    <property type="entry name" value="V-set"/>
    <property type="match status" value="1"/>
</dbReference>
<dbReference type="Gene3D" id="2.60.40.10">
    <property type="entry name" value="Immunoglobulins"/>
    <property type="match status" value="1"/>
</dbReference>
<keyword evidence="1" id="KW-1133">Transmembrane helix</keyword>
<feature type="chain" id="PRO_5044839801" description="Ig-like domain-containing protein" evidence="2">
    <location>
        <begin position="18"/>
        <end position="223"/>
    </location>
</feature>
<gene>
    <name evidence="4" type="ORF">ACEWY4_003022</name>
</gene>
<accession>A0ABD1KQ11</accession>
<evidence type="ECO:0000313" key="5">
    <source>
        <dbReference type="Proteomes" id="UP001591681"/>
    </source>
</evidence>
<feature type="signal peptide" evidence="2">
    <location>
        <begin position="1"/>
        <end position="17"/>
    </location>
</feature>
<dbReference type="InterPro" id="IPR007110">
    <property type="entry name" value="Ig-like_dom"/>
</dbReference>
<organism evidence="4 5">
    <name type="scientific">Coilia grayii</name>
    <name type="common">Gray's grenadier anchovy</name>
    <dbReference type="NCBI Taxonomy" id="363190"/>
    <lineage>
        <taxon>Eukaryota</taxon>
        <taxon>Metazoa</taxon>
        <taxon>Chordata</taxon>
        <taxon>Craniata</taxon>
        <taxon>Vertebrata</taxon>
        <taxon>Euteleostomi</taxon>
        <taxon>Actinopterygii</taxon>
        <taxon>Neopterygii</taxon>
        <taxon>Teleostei</taxon>
        <taxon>Clupei</taxon>
        <taxon>Clupeiformes</taxon>
        <taxon>Clupeoidei</taxon>
        <taxon>Engraulidae</taxon>
        <taxon>Coilinae</taxon>
        <taxon>Coilia</taxon>
    </lineage>
</organism>
<evidence type="ECO:0000259" key="3">
    <source>
        <dbReference type="PROSITE" id="PS50835"/>
    </source>
</evidence>
<sequence length="223" mass="24351">MDLILMVLVSAFAFSASDSSVLKDKSLSLEDKFLGESFSFTCSTSDEMRNVGVYKSNMAKGKTQIMNVSVKNGDKTSTITNAYEKRLHFTGSMKEMSITITQLIEEDSGIYWCQYSNVTMQGTVVTIDSKEVATLLVKEPTHCPTVPGSITSISSSIVCPDSSPSIILVSFSIGTAVVVFLMFSIMIAFHIIPKIKTLSSGRSAESRPNDSVYEVMSTTLRRT</sequence>
<feature type="domain" description="Ig-like" evidence="3">
    <location>
        <begin position="35"/>
        <end position="133"/>
    </location>
</feature>
<reference evidence="4 5" key="1">
    <citation type="submission" date="2024-09" db="EMBL/GenBank/DDBJ databases">
        <title>A chromosome-level genome assembly of Gray's grenadier anchovy, Coilia grayii.</title>
        <authorList>
            <person name="Fu Z."/>
        </authorList>
    </citation>
    <scope>NUCLEOTIDE SEQUENCE [LARGE SCALE GENOMIC DNA]</scope>
    <source>
        <strain evidence="4">G4</strain>
        <tissue evidence="4">Muscle</tissue>
    </source>
</reference>
<dbReference type="PANTHER" id="PTHR15343:SF0">
    <property type="entry name" value="T-CELL ANTIGEN CD7"/>
    <property type="match status" value="1"/>
</dbReference>
<dbReference type="EMBL" id="JBHFQA010000003">
    <property type="protein sequence ID" value="KAL2101261.1"/>
    <property type="molecule type" value="Genomic_DNA"/>
</dbReference>
<keyword evidence="5" id="KW-1185">Reference proteome</keyword>
<name>A0ABD1KQ11_9TELE</name>
<keyword evidence="1" id="KW-0812">Transmembrane</keyword>
<keyword evidence="1" id="KW-0472">Membrane</keyword>
<evidence type="ECO:0000256" key="2">
    <source>
        <dbReference type="SAM" id="SignalP"/>
    </source>
</evidence>